<dbReference type="EMBL" id="CAMXCT010004990">
    <property type="protein sequence ID" value="CAI4010987.1"/>
    <property type="molecule type" value="Genomic_DNA"/>
</dbReference>
<dbReference type="OrthoDB" id="10641860at2759"/>
<sequence length="426" mass="47338">MRGLLQSANDQAAAMLVLAKVLKDKMCKEEKRDRFGDAGKVVKQPEMFYPKNRQEELTQWQGWRLGFRSWLFDAQEDYRTDLDNVEKRTTAIDFIDMTLEQHAGAERLHSILVGLLRGRTLKILRSVEEGNGLEAWRALNRQMAPRTRAMSIALLQAFLSHPPFNSEKTVTEQVLGLERLAEEYHSVAGEEISDNTKLSVLLQDKHQHDEAVPMEVDRVKGFPKGKGKKGGKGKSFGKDGKSKGKGKGDGKSKGQNFDCNNKGKNPKGYGKNNGKGLCGQSSTAATSTVRRIQIIDLDSEEEPDAEQAIKAVTAEEVYDMTYGANEDEIPECADGPTTVVSFFAREIEDVQYLGTINTGADDPFLRPRDPEPSEEQKQARGFGWHGRTLEDGVYEVDDDEDLNMGPQHEAAEGDPVPLVGQEGPVR</sequence>
<gene>
    <name evidence="2" type="ORF">C1SCF055_LOCUS36200</name>
</gene>
<protein>
    <submittedName>
        <fullName evidence="2">Uncharacterized protein</fullName>
    </submittedName>
</protein>
<name>A0A9P1DJ38_9DINO</name>
<reference evidence="2" key="1">
    <citation type="submission" date="2022-10" db="EMBL/GenBank/DDBJ databases">
        <authorList>
            <person name="Chen Y."/>
            <person name="Dougan E. K."/>
            <person name="Chan C."/>
            <person name="Rhodes N."/>
            <person name="Thang M."/>
        </authorList>
    </citation>
    <scope>NUCLEOTIDE SEQUENCE</scope>
</reference>
<organism evidence="2">
    <name type="scientific">Cladocopium goreaui</name>
    <dbReference type="NCBI Taxonomy" id="2562237"/>
    <lineage>
        <taxon>Eukaryota</taxon>
        <taxon>Sar</taxon>
        <taxon>Alveolata</taxon>
        <taxon>Dinophyceae</taxon>
        <taxon>Suessiales</taxon>
        <taxon>Symbiodiniaceae</taxon>
        <taxon>Cladocopium</taxon>
    </lineage>
</organism>
<feature type="region of interest" description="Disordered" evidence="1">
    <location>
        <begin position="209"/>
        <end position="283"/>
    </location>
</feature>
<feature type="region of interest" description="Disordered" evidence="1">
    <location>
        <begin position="355"/>
        <end position="426"/>
    </location>
</feature>
<reference evidence="3 4" key="2">
    <citation type="submission" date="2024-05" db="EMBL/GenBank/DDBJ databases">
        <authorList>
            <person name="Chen Y."/>
            <person name="Shah S."/>
            <person name="Dougan E. K."/>
            <person name="Thang M."/>
            <person name="Chan C."/>
        </authorList>
    </citation>
    <scope>NUCLEOTIDE SEQUENCE [LARGE SCALE GENOMIC DNA]</scope>
</reference>
<evidence type="ECO:0000313" key="3">
    <source>
        <dbReference type="EMBL" id="CAL4798299.1"/>
    </source>
</evidence>
<keyword evidence="4" id="KW-1185">Reference proteome</keyword>
<feature type="compositionally biased region" description="Low complexity" evidence="1">
    <location>
        <begin position="260"/>
        <end position="270"/>
    </location>
</feature>
<dbReference type="AlphaFoldDB" id="A0A9P1DJ38"/>
<feature type="compositionally biased region" description="Basic and acidic residues" evidence="1">
    <location>
        <begin position="209"/>
        <end position="220"/>
    </location>
</feature>
<feature type="compositionally biased region" description="Basic residues" evidence="1">
    <location>
        <begin position="221"/>
        <end position="232"/>
    </location>
</feature>
<dbReference type="EMBL" id="CAMXCT030004990">
    <property type="protein sequence ID" value="CAL4798299.1"/>
    <property type="molecule type" value="Genomic_DNA"/>
</dbReference>
<feature type="compositionally biased region" description="Basic and acidic residues" evidence="1">
    <location>
        <begin position="363"/>
        <end position="378"/>
    </location>
</feature>
<evidence type="ECO:0000313" key="2">
    <source>
        <dbReference type="EMBL" id="CAI4010987.1"/>
    </source>
</evidence>
<accession>A0A9P1DJ38</accession>
<proteinExistence type="predicted"/>
<feature type="compositionally biased region" description="Basic and acidic residues" evidence="1">
    <location>
        <begin position="236"/>
        <end position="252"/>
    </location>
</feature>
<evidence type="ECO:0000256" key="1">
    <source>
        <dbReference type="SAM" id="MobiDB-lite"/>
    </source>
</evidence>
<evidence type="ECO:0000313" key="4">
    <source>
        <dbReference type="Proteomes" id="UP001152797"/>
    </source>
</evidence>
<feature type="compositionally biased region" description="Acidic residues" evidence="1">
    <location>
        <begin position="392"/>
        <end position="402"/>
    </location>
</feature>
<dbReference type="EMBL" id="CAMXCT020004990">
    <property type="protein sequence ID" value="CAL1164362.1"/>
    <property type="molecule type" value="Genomic_DNA"/>
</dbReference>
<dbReference type="Proteomes" id="UP001152797">
    <property type="component" value="Unassembled WGS sequence"/>
</dbReference>
<comment type="caution">
    <text evidence="2">The sequence shown here is derived from an EMBL/GenBank/DDBJ whole genome shotgun (WGS) entry which is preliminary data.</text>
</comment>